<keyword evidence="3" id="KW-0540">Nuclease</keyword>
<keyword evidence="2" id="KW-0812">Transmembrane</keyword>
<proteinExistence type="predicted"/>
<dbReference type="GO" id="GO:0004519">
    <property type="term" value="F:endonuclease activity"/>
    <property type="evidence" value="ECO:0007669"/>
    <property type="project" value="UniProtKB-KW"/>
</dbReference>
<name>A0ABY8QDJ1_9RHOB</name>
<feature type="compositionally biased region" description="Basic residues" evidence="1">
    <location>
        <begin position="191"/>
        <end position="202"/>
    </location>
</feature>
<feature type="compositionally biased region" description="Basic and acidic residues" evidence="1">
    <location>
        <begin position="203"/>
        <end position="214"/>
    </location>
</feature>
<evidence type="ECO:0000256" key="1">
    <source>
        <dbReference type="SAM" id="MobiDB-lite"/>
    </source>
</evidence>
<dbReference type="RefSeq" id="WP_282299193.1">
    <property type="nucleotide sequence ID" value="NZ_CP124616.1"/>
</dbReference>
<feature type="transmembrane region" description="Helical" evidence="2">
    <location>
        <begin position="33"/>
        <end position="56"/>
    </location>
</feature>
<sequence>MSDNTGGTCAMKCWGTAAILGLFVLILTADKGLFPALVLGLLTLGGLGLLFTWLFCAPVAKLGEGQSRSAGSGAAPAASAAVARSGAGSASGAVASGSAAASSAAAAATPKPEPVTKPAADAAKAEDSAEGAKDSAADDEAAASEARDVATAEASASVITASKPLAGQEELATRKGSWKYEGEAAADAKPAKAKPAAKSKPKAKVDKTKADKPKAKAAKATDPAPSGADQDNVDRDGDGKIEGVNEGSKPEMLTGPRAGGADNLKEIKGIGPKLEKLCNSLGVYHFDQIAAWTSDELAWVDSNLAGFRGRATRDDWVGQAKVLAAGGETEFSKRVEGGKVY</sequence>
<keyword evidence="3" id="KW-0378">Hydrolase</keyword>
<dbReference type="Gene3D" id="1.10.150.20">
    <property type="entry name" value="5' to 3' exonuclease, C-terminal subdomain"/>
    <property type="match status" value="1"/>
</dbReference>
<evidence type="ECO:0000313" key="3">
    <source>
        <dbReference type="EMBL" id="WGW02560.1"/>
    </source>
</evidence>
<organism evidence="3 4">
    <name type="scientific">Tropicibacter oceani</name>
    <dbReference type="NCBI Taxonomy" id="3058420"/>
    <lineage>
        <taxon>Bacteria</taxon>
        <taxon>Pseudomonadati</taxon>
        <taxon>Pseudomonadota</taxon>
        <taxon>Alphaproteobacteria</taxon>
        <taxon>Rhodobacterales</taxon>
        <taxon>Roseobacteraceae</taxon>
        <taxon>Tropicibacter</taxon>
    </lineage>
</organism>
<feature type="compositionally biased region" description="Basic and acidic residues" evidence="1">
    <location>
        <begin position="123"/>
        <end position="136"/>
    </location>
</feature>
<feature type="compositionally biased region" description="Basic and acidic residues" evidence="1">
    <location>
        <begin position="232"/>
        <end position="243"/>
    </location>
</feature>
<feature type="region of interest" description="Disordered" evidence="1">
    <location>
        <begin position="105"/>
        <end position="149"/>
    </location>
</feature>
<gene>
    <name evidence="3" type="ORF">QF118_11455</name>
</gene>
<reference evidence="3 4" key="1">
    <citation type="submission" date="2023-05" db="EMBL/GenBank/DDBJ databases">
        <title>YMD87, complete Genome.</title>
        <authorList>
            <person name="Zhang J."/>
            <person name="Xu X."/>
        </authorList>
    </citation>
    <scope>NUCLEOTIDE SEQUENCE [LARGE SCALE GENOMIC DNA]</scope>
    <source>
        <strain evidence="3 4">YMD87</strain>
    </source>
</reference>
<keyword evidence="4" id="KW-1185">Reference proteome</keyword>
<accession>A0ABY8QDJ1</accession>
<keyword evidence="3" id="KW-0255">Endonuclease</keyword>
<keyword evidence="2" id="KW-0472">Membrane</keyword>
<keyword evidence="2" id="KW-1133">Transmembrane helix</keyword>
<evidence type="ECO:0000256" key="2">
    <source>
        <dbReference type="SAM" id="Phobius"/>
    </source>
</evidence>
<protein>
    <submittedName>
        <fullName evidence="3">Endonuclease</fullName>
    </submittedName>
</protein>
<dbReference type="Proteomes" id="UP001241605">
    <property type="component" value="Chromosome"/>
</dbReference>
<dbReference type="EMBL" id="CP124616">
    <property type="protein sequence ID" value="WGW02560.1"/>
    <property type="molecule type" value="Genomic_DNA"/>
</dbReference>
<evidence type="ECO:0000313" key="4">
    <source>
        <dbReference type="Proteomes" id="UP001241605"/>
    </source>
</evidence>
<feature type="region of interest" description="Disordered" evidence="1">
    <location>
        <begin position="183"/>
        <end position="259"/>
    </location>
</feature>
<feature type="transmembrane region" description="Helical" evidence="2">
    <location>
        <begin position="9"/>
        <end position="27"/>
    </location>
</feature>